<dbReference type="OrthoDB" id="10491211at2759"/>
<feature type="coiled-coil region" evidence="1">
    <location>
        <begin position="29"/>
        <end position="56"/>
    </location>
</feature>
<dbReference type="Proteomes" id="UP000605970">
    <property type="component" value="Unassembled WGS sequence"/>
</dbReference>
<accession>A0A8S9ZDA1</accession>
<name>A0A8S9ZDA1_9BILA</name>
<keyword evidence="1" id="KW-0175">Coiled coil</keyword>
<dbReference type="EMBL" id="JABEBT010000169">
    <property type="protein sequence ID" value="KAF7627111.1"/>
    <property type="molecule type" value="Genomic_DNA"/>
</dbReference>
<sequence length="110" mass="12844">MANKFILVPEDIYRGLVTQPIANSGNINLDDSRKNLEDVKRQNTNIETKNINYNQELRRYLHMLKEQNDKPMNVSVRQMEDPAIEQIKKLLPLLPSDINEEIKEGNIKIK</sequence>
<evidence type="ECO:0000313" key="2">
    <source>
        <dbReference type="EMBL" id="KAF7627111.1"/>
    </source>
</evidence>
<evidence type="ECO:0000256" key="1">
    <source>
        <dbReference type="SAM" id="Coils"/>
    </source>
</evidence>
<organism evidence="2 3">
    <name type="scientific">Meloidogyne graminicola</name>
    <dbReference type="NCBI Taxonomy" id="189291"/>
    <lineage>
        <taxon>Eukaryota</taxon>
        <taxon>Metazoa</taxon>
        <taxon>Ecdysozoa</taxon>
        <taxon>Nematoda</taxon>
        <taxon>Chromadorea</taxon>
        <taxon>Rhabditida</taxon>
        <taxon>Tylenchina</taxon>
        <taxon>Tylenchomorpha</taxon>
        <taxon>Tylenchoidea</taxon>
        <taxon>Meloidogynidae</taxon>
        <taxon>Meloidogyninae</taxon>
        <taxon>Meloidogyne</taxon>
    </lineage>
</organism>
<evidence type="ECO:0000313" key="3">
    <source>
        <dbReference type="Proteomes" id="UP000605970"/>
    </source>
</evidence>
<comment type="caution">
    <text evidence="2">The sequence shown here is derived from an EMBL/GenBank/DDBJ whole genome shotgun (WGS) entry which is preliminary data.</text>
</comment>
<protein>
    <submittedName>
        <fullName evidence="2">Integrase catalytic domain-containing protein</fullName>
    </submittedName>
</protein>
<gene>
    <name evidence="2" type="ORF">Mgra_00009621</name>
</gene>
<keyword evidence="3" id="KW-1185">Reference proteome</keyword>
<proteinExistence type="predicted"/>
<dbReference type="AlphaFoldDB" id="A0A8S9ZDA1"/>
<reference evidence="2" key="1">
    <citation type="journal article" date="2020" name="Ecol. Evol.">
        <title>Genome structure and content of the rice root-knot nematode (Meloidogyne graminicola).</title>
        <authorList>
            <person name="Phan N.T."/>
            <person name="Danchin E.G.J."/>
            <person name="Klopp C."/>
            <person name="Perfus-Barbeoch L."/>
            <person name="Kozlowski D.K."/>
            <person name="Koutsovoulos G.D."/>
            <person name="Lopez-Roques C."/>
            <person name="Bouchez O."/>
            <person name="Zahm M."/>
            <person name="Besnard G."/>
            <person name="Bellafiore S."/>
        </authorList>
    </citation>
    <scope>NUCLEOTIDE SEQUENCE</scope>
    <source>
        <strain evidence="2">VN-18</strain>
    </source>
</reference>